<dbReference type="EMBL" id="PP813864">
    <property type="protein sequence ID" value="XCN26771.1"/>
    <property type="molecule type" value="Genomic_DNA"/>
</dbReference>
<reference evidence="1" key="1">
    <citation type="submission" date="2024-05" db="EMBL/GenBank/DDBJ databases">
        <title>Defense systems in Pseudomonas aeruginosa.</title>
        <authorList>
            <person name="van den Berg D.F."/>
            <person name="Costa R.A."/>
        </authorList>
    </citation>
    <scope>NUCLEOTIDE SEQUENCE</scope>
</reference>
<sequence length="57" mass="6533">MTLSREKVAVIFGVDPSEMSDELLADIKNIFTLHERYLLGLYKQFTDQLDIDSRAEG</sequence>
<protein>
    <submittedName>
        <fullName evidence="1">Uncharacterized protein</fullName>
    </submittedName>
</protein>
<organism evidence="1">
    <name type="scientific">Pseudomonas phage vB_PaeP_FBPa42</name>
    <dbReference type="NCBI Taxonomy" id="3231240"/>
    <lineage>
        <taxon>Viruses</taxon>
    </lineage>
</organism>
<accession>A0AAU8KWY6</accession>
<proteinExistence type="predicted"/>
<evidence type="ECO:0000313" key="1">
    <source>
        <dbReference type="EMBL" id="XCN26771.1"/>
    </source>
</evidence>
<name>A0AAU8KWY6_9VIRU</name>